<feature type="region of interest" description="Disordered" evidence="8">
    <location>
        <begin position="1642"/>
        <end position="1991"/>
    </location>
</feature>
<reference evidence="9 10" key="2">
    <citation type="journal article" date="2018" name="Annu Rev Anim Biosci">
        <title>Bat Biology, Genomes, and the Bat1K Project: To Generate Chromosome-Level Genomes for All Living Bat Species.</title>
        <authorList>
            <person name="Teeling E.C."/>
            <person name="Vernes S.C."/>
            <person name="Davalos L.M."/>
            <person name="Ray D.A."/>
            <person name="Gilbert M.T.P."/>
            <person name="Myers E."/>
        </authorList>
    </citation>
    <scope>NUCLEOTIDE SEQUENCE</scope>
</reference>
<dbReference type="PANTHER" id="PTHR11501">
    <property type="entry name" value="MICROTUBULE-ASSOCIATED PROTEIN"/>
    <property type="match status" value="1"/>
</dbReference>
<feature type="compositionally biased region" description="Basic and acidic residues" evidence="8">
    <location>
        <begin position="80"/>
        <end position="94"/>
    </location>
</feature>
<feature type="region of interest" description="Disordered" evidence="8">
    <location>
        <begin position="706"/>
        <end position="761"/>
    </location>
</feature>
<gene>
    <name evidence="9" type="primary">MAP4</name>
</gene>
<dbReference type="PROSITE" id="PS00229">
    <property type="entry name" value="TAU_MAP_1"/>
    <property type="match status" value="2"/>
</dbReference>
<feature type="region of interest" description="Disordered" evidence="8">
    <location>
        <begin position="1102"/>
        <end position="1185"/>
    </location>
</feature>
<comment type="subcellular location">
    <subcellularLocation>
        <location evidence="1 7">Cytoplasm</location>
        <location evidence="1 7">Cytoskeleton</location>
    </subcellularLocation>
</comment>
<feature type="region of interest" description="Disordered" evidence="8">
    <location>
        <begin position="525"/>
        <end position="682"/>
    </location>
</feature>
<keyword evidence="5" id="KW-0677">Repeat</keyword>
<reference evidence="9" key="5">
    <citation type="submission" date="2025-09" db="UniProtKB">
        <authorList>
            <consortium name="Ensembl"/>
        </authorList>
    </citation>
    <scope>IDENTIFICATION</scope>
</reference>
<dbReference type="GO" id="GO:0043005">
    <property type="term" value="C:neuron projection"/>
    <property type="evidence" value="ECO:0007669"/>
    <property type="project" value="TreeGrafter"/>
</dbReference>
<feature type="region of interest" description="Disordered" evidence="8">
    <location>
        <begin position="344"/>
        <end position="373"/>
    </location>
</feature>
<evidence type="ECO:0000256" key="5">
    <source>
        <dbReference type="ARBA" id="ARBA00022737"/>
    </source>
</evidence>
<feature type="compositionally biased region" description="Basic and acidic residues" evidence="8">
    <location>
        <begin position="1896"/>
        <end position="1905"/>
    </location>
</feature>
<dbReference type="GO" id="GO:0005886">
    <property type="term" value="C:plasma membrane"/>
    <property type="evidence" value="ECO:0007669"/>
    <property type="project" value="Ensembl"/>
</dbReference>
<feature type="region of interest" description="Disordered" evidence="8">
    <location>
        <begin position="810"/>
        <end position="853"/>
    </location>
</feature>
<evidence type="ECO:0000256" key="6">
    <source>
        <dbReference type="ARBA" id="ARBA00023212"/>
    </source>
</evidence>
<sequence length="2340" mass="247550">MIRLHQKFPFVNKFRRDQHSRQLQWCGMADLSLADALTEPPPEIEGEIKRDFIATLEAEAYDDVVGETVGKTDYIPLLDVDEKTGNSESKKKPCPDTSQGEGTPSSKPAALANGDHGIKGNDTPGFPTEFLEEKVAYQGYHNSQNWPENTNFCFEPEQVVNPVQTDPFKMHHSDGLEDLLFFPSGTANASAFTEQSDPLKDSYGLFSCDTFAPAAVVPQGWPVEAPNSPHAGVFISPEATQPVQPTAEPAEVVEMASSEERAPAKALEITMGLKADDMAPFKETEMAVAKDMAPATNTEVALAKDVELSTKEDVALAKDVESSIESDMAIVKDVVLPMATEEAPAKDIMSPPETEEAPAKDIMSPPETEEAPAKDGMLFKETERAPPIQMDLAPAKGLVTPTDREMAPARGVVSLSEIETALAKDIGSSTEISSAKELALVSETEVAPVKDMALSPGPEVALIKDTAPAPDIEMALGKDVAPPQEKEVVLGKDMASPPEPEMALGTDVPLSPDTEIALAKEVIPPSEREVAPVPVKDVKAGRTQEEISEDSRLESLQNEGHSAAPTSMISPEAVSATGQKYNLPTDEVSVLEKLEQKKPFSSQPSELSPETTGTSPTQVKQVCRPSDRRAARPRPARVPPELLGGSSSRITLDPGLGPCPLSESGWVSGSPSCGEPGNQRKTIHGDFLESQRDLGREAWALESTAMMMKKKKKKPKQKRYSQPRAGGPWDDDNAKEPKGHPFAADTQKSDVLPSQSTPMGMEYGLASRENLKKGCEVDSRTATPVAENFASESLSVPLCPLEEPLKTAIRSQPKLTVEAEDRGHKTGPQSQDRKLMQQGEYAPAEKGQARGSLKLKGPLTEVSAHGVESPLEIRPKEGCVPVLDQEAVAGVSKPRAAKELSNSIPTLTASNPLESSLKEGNDERKMTNLQHERAGEVKELKKEDFPKPRQELRISASQQLQDKEVAPIPGPGNEPFKRMASDGKSRKGGGSSGKVRASSGKVRARPEQLFLPDNQEDGRAVFGPSEPATTTGIMNAGGTSEELRLDPSKQPGSTADLPKAVVRGEPKGMTDPSVVSTLQALIPLGNESGVAQTSSSRTERGAVAIDLGVSNQGKEGRCPWMDREAAPWISEKPKKRGNEGKNKKVKNDYSTQPARMESKEETLSPPFVGKGGGAGGTPHQNKELGLTFPVNHEPVFSHTSDTPTVEIVDRKGKNVEVNSFELGALGENKNTVKDSAVTGTATKVTDVSCQDQTQGPGFVPSVLPEECKTDAAKGLTAVADKPNKRSKDGKSKKVKSSFPEKHILESKTDATKTHVALEATGVHKVEGMGYMDENRNITCRRTPSGGINKSAPLEALDSAASEKPPTPTPQVAKESDSFPDTLAERRQETAPVQTSKLLAVDNCSKDGVPDQERPWAPSAITPSTSTGGSALTFPASVETISSPGDNRVKNKGELAGPMKNGAGVDGGHVTGEPELVPSGASKHSVEKKAELAKGHLSGVLVEEQSPPSEVRGREACAERSHLTAQPVNKKEECEEGSAAVQAPSVLGGEAQKPRFCEDQNAEGGASGGPASVKDEVDRTLLPPKSEKDKLEVTHPSSEITELEDVSLPTAELRSELLGGEVAATPSRVVDKLVATASKVLQLPDPKERLSEAPENMTEKLEPKAPGEGKKEDKNRMAEVMKGYMRPTKSRGLPPSLPKPAPQDRERSTPPKRSGIAKPEEGRPPVSVTGNDITTPPNKELPPSPEKKTKPLATTQPAKTSTSKAKTQPTSLPKQPAPTTFGGSTKKPMSLASGSVPAAPPKRPAAATARPSISPSKDVKSKPIAEAKIPEKKATPTKPATPSKLSASAPAFRPGSKSTQTVPKATKATAAASLASAGPSSRSSSMALPKKPAGVKTEGKPTDVKKTVTKSASADLSRSKSTSSNAMKKNAPVPGAAPPAGTVPSRVKPTPTSPRPSGTSAVDKKATSARPTSSAPRLSRPPTSTSAPDLKNVRAKVGSTENIKHQPGGGRVQIVSKKLNYSHIQSKCGSKDNIKHVPGGGNVQIQNKKVDISKVSAKCGSKANIKHKPGGGDVKIESQKLNFKEKAQAKVGSLDNVGHLPAGGAVKVVSGHDRDAQGGGCAVESGSQQVGAVTAPRSPQESCFLLTVAVSHRLSLVVGEAGEAETPAGDSLLLRPWPALRFELISAICRGIVGWGAGHHRVGDLHGTAAPTHPLPERGECGYMPHVRCRPGSRRAHFQLPVACPRGFLEWQGPPLGLARPLLPAPSLLPPSFHAPARPFVCQDAVYPLFHVVGGFEAMGQPLAGFHAERGEGTGAPPAGPPQPPSVLIQALSSLLEHLGS</sequence>
<dbReference type="PANTHER" id="PTHR11501:SF16">
    <property type="entry name" value="MICROTUBULE-ASSOCIATED PROTEIN 4"/>
    <property type="match status" value="1"/>
</dbReference>
<feature type="compositionally biased region" description="Basic and acidic residues" evidence="8">
    <location>
        <begin position="1136"/>
        <end position="1147"/>
    </location>
</feature>
<feature type="compositionally biased region" description="Basic and acidic residues" evidence="8">
    <location>
        <begin position="1114"/>
        <end position="1125"/>
    </location>
</feature>
<evidence type="ECO:0000256" key="8">
    <source>
        <dbReference type="SAM" id="MobiDB-lite"/>
    </source>
</evidence>
<keyword evidence="6 7" id="KW-0206">Cytoskeleton</keyword>
<dbReference type="InterPro" id="IPR027324">
    <property type="entry name" value="MAP2/MAP4/Tau"/>
</dbReference>
<reference evidence="10" key="3">
    <citation type="submission" date="2018-12" db="EMBL/GenBank/DDBJ databases">
        <title>G10K-VGP greater horseshoe bat female genome, primary haplotype.</title>
        <authorList>
            <person name="Teeling E."/>
            <person name="Myers G."/>
            <person name="Vernes S."/>
            <person name="Pippel M."/>
            <person name="Winkler S."/>
            <person name="Fedrigo O."/>
            <person name="Rhie A."/>
            <person name="Koren S."/>
            <person name="Phillippy A."/>
            <person name="Lewin H."/>
            <person name="Damas J."/>
            <person name="Howe K."/>
            <person name="Mountcastle J."/>
            <person name="Jarvis E.D."/>
        </authorList>
    </citation>
    <scope>NUCLEOTIDE SEQUENCE [LARGE SCALE GENOMIC DNA]</scope>
</reference>
<feature type="compositionally biased region" description="Polar residues" evidence="8">
    <location>
        <begin position="1968"/>
        <end position="1986"/>
    </location>
</feature>
<feature type="compositionally biased region" description="Basic and acidic residues" evidence="8">
    <location>
        <begin position="1816"/>
        <end position="1833"/>
    </location>
</feature>
<feature type="compositionally biased region" description="Basic and acidic residues" evidence="8">
    <location>
        <begin position="975"/>
        <end position="985"/>
    </location>
</feature>
<feature type="compositionally biased region" description="Basic and acidic residues" evidence="8">
    <location>
        <begin position="526"/>
        <end position="553"/>
    </location>
</feature>
<dbReference type="GO" id="GO:0031175">
    <property type="term" value="P:neuron projection development"/>
    <property type="evidence" value="ECO:0007669"/>
    <property type="project" value="TreeGrafter"/>
</dbReference>
<feature type="compositionally biased region" description="Polar residues" evidence="8">
    <location>
        <begin position="1908"/>
        <end position="1926"/>
    </location>
</feature>
<evidence type="ECO:0000256" key="2">
    <source>
        <dbReference type="ARBA" id="ARBA00022490"/>
    </source>
</evidence>
<feature type="compositionally biased region" description="Polar residues" evidence="8">
    <location>
        <begin position="1336"/>
        <end position="1347"/>
    </location>
</feature>
<dbReference type="Ensembl" id="ENSRFET00010016337.1">
    <property type="protein sequence ID" value="ENSRFEP00010014954.1"/>
    <property type="gene ID" value="ENSRFEG00010010043.1"/>
</dbReference>
<feature type="compositionally biased region" description="Polar residues" evidence="8">
    <location>
        <begin position="96"/>
        <end position="106"/>
    </location>
</feature>
<evidence type="ECO:0000313" key="10">
    <source>
        <dbReference type="Proteomes" id="UP000472240"/>
    </source>
</evidence>
<name>A0A671ENH9_RHIFE</name>
<feature type="compositionally biased region" description="Basic and acidic residues" evidence="8">
    <location>
        <begin position="1403"/>
        <end position="1413"/>
    </location>
</feature>
<feature type="compositionally biased region" description="Polar residues" evidence="8">
    <location>
        <begin position="900"/>
        <end position="914"/>
    </location>
</feature>
<dbReference type="GO" id="GO:0036064">
    <property type="term" value="C:ciliary basal body"/>
    <property type="evidence" value="ECO:0007669"/>
    <property type="project" value="Ensembl"/>
</dbReference>
<feature type="compositionally biased region" description="Basic and acidic residues" evidence="8">
    <location>
        <begin position="1644"/>
        <end position="1678"/>
    </location>
</feature>
<evidence type="ECO:0000256" key="4">
    <source>
        <dbReference type="ARBA" id="ARBA00022701"/>
    </source>
</evidence>
<dbReference type="Proteomes" id="UP000472240">
    <property type="component" value="Chromosome 17"/>
</dbReference>
<evidence type="ECO:0000256" key="7">
    <source>
        <dbReference type="RuleBase" id="RU000686"/>
    </source>
</evidence>
<feature type="region of interest" description="Disordered" evidence="8">
    <location>
        <begin position="1278"/>
        <end position="1309"/>
    </location>
</feature>
<dbReference type="GO" id="GO:0005874">
    <property type="term" value="C:microtubule"/>
    <property type="evidence" value="ECO:0007669"/>
    <property type="project" value="UniProtKB-KW"/>
</dbReference>
<dbReference type="Pfam" id="PF00418">
    <property type="entry name" value="Tubulin-binding"/>
    <property type="match status" value="4"/>
</dbReference>
<dbReference type="InterPro" id="IPR001084">
    <property type="entry name" value="MAP_tubulin-bd_rpt"/>
</dbReference>
<feature type="compositionally biased region" description="Polar residues" evidence="8">
    <location>
        <begin position="1420"/>
        <end position="1429"/>
    </location>
</feature>
<reference evidence="9 10" key="1">
    <citation type="journal article" date="2015" name="Annu Rev Anim Biosci">
        <title>The Genome 10K Project: a way forward.</title>
        <authorList>
            <person name="Koepfli K.P."/>
            <person name="Paten B."/>
            <person name="O'Brien S.J."/>
            <person name="Koepfli K.P."/>
            <person name="Paten B."/>
            <person name="Antunes A."/>
            <person name="Belov K."/>
            <person name="Bustamante C."/>
            <person name="Castoe T.A."/>
            <person name="Clawson H."/>
            <person name="Crawford A.J."/>
            <person name="Diekhans M."/>
            <person name="Distel D."/>
            <person name="Durbin R."/>
            <person name="Earl D."/>
            <person name="Fujita M.K."/>
            <person name="Gamble T."/>
            <person name="Georges A."/>
            <person name="Gemmell N."/>
            <person name="Gilbert M.T."/>
            <person name="Graves J.M."/>
            <person name="Green R.E."/>
            <person name="Hickey G."/>
            <person name="Jarvis E.D."/>
            <person name="Johnson W."/>
            <person name="Komissarov A."/>
            <person name="Korf I."/>
            <person name="Kuhn R."/>
            <person name="Larkin D.M."/>
            <person name="Lewin H."/>
            <person name="Lopez J.V."/>
            <person name="Ma J."/>
            <person name="Marques-Bonet T."/>
            <person name="Miller W."/>
            <person name="Murphy R."/>
            <person name="Pevzner P."/>
            <person name="Shapiro B."/>
            <person name="Steiner C."/>
            <person name="Tamazian G."/>
            <person name="Venkatesh B."/>
            <person name="Wang J."/>
            <person name="Wayne R."/>
            <person name="Wiley E."/>
            <person name="Yang H."/>
            <person name="Zhang G."/>
            <person name="Haussler D."/>
            <person name="Ryder O."/>
            <person name="O'Brien S.J."/>
        </authorList>
    </citation>
    <scope>NUCLEOTIDE SEQUENCE</scope>
</reference>
<feature type="compositionally biased region" description="Low complexity" evidence="8">
    <location>
        <begin position="1930"/>
        <end position="1943"/>
    </location>
</feature>
<feature type="compositionally biased region" description="Polar residues" evidence="8">
    <location>
        <begin position="1727"/>
        <end position="1736"/>
    </location>
</feature>
<feature type="compositionally biased region" description="Basic and acidic residues" evidence="8">
    <location>
        <begin position="1281"/>
        <end position="1291"/>
    </location>
</feature>
<dbReference type="GO" id="GO:0000226">
    <property type="term" value="P:microtubule cytoskeleton organization"/>
    <property type="evidence" value="ECO:0007669"/>
    <property type="project" value="TreeGrafter"/>
</dbReference>
<organism evidence="9 10">
    <name type="scientific">Rhinolophus ferrumequinum</name>
    <name type="common">Greater horseshoe bat</name>
    <dbReference type="NCBI Taxonomy" id="59479"/>
    <lineage>
        <taxon>Eukaryota</taxon>
        <taxon>Metazoa</taxon>
        <taxon>Chordata</taxon>
        <taxon>Craniata</taxon>
        <taxon>Vertebrata</taxon>
        <taxon>Euteleostomi</taxon>
        <taxon>Mammalia</taxon>
        <taxon>Eutheria</taxon>
        <taxon>Laurasiatheria</taxon>
        <taxon>Chiroptera</taxon>
        <taxon>Yinpterochiroptera</taxon>
        <taxon>Rhinolophoidea</taxon>
        <taxon>Rhinolophidae</taxon>
        <taxon>Rhinolophinae</taxon>
        <taxon>Rhinolophus</taxon>
    </lineage>
</organism>
<feature type="compositionally biased region" description="Basic and acidic residues" evidence="8">
    <location>
        <begin position="1483"/>
        <end position="1493"/>
    </location>
</feature>
<feature type="compositionally biased region" description="Low complexity" evidence="8">
    <location>
        <begin position="1867"/>
        <end position="1886"/>
    </location>
</feature>
<feature type="region of interest" description="Disordered" evidence="8">
    <location>
        <begin position="80"/>
        <end position="125"/>
    </location>
</feature>
<feature type="compositionally biased region" description="Basic and acidic residues" evidence="8">
    <location>
        <begin position="916"/>
        <end position="952"/>
    </location>
</feature>
<keyword evidence="4 7" id="KW-0493">Microtubule</keyword>
<feature type="compositionally biased region" description="Basic and acidic residues" evidence="8">
    <location>
        <begin position="1298"/>
        <end position="1309"/>
    </location>
</feature>
<keyword evidence="2 7" id="KW-0963">Cytoplasm</keyword>
<feature type="compositionally biased region" description="Polar residues" evidence="8">
    <location>
        <begin position="1751"/>
        <end position="1782"/>
    </location>
</feature>
<feature type="region of interest" description="Disordered" evidence="8">
    <location>
        <begin position="890"/>
        <end position="1072"/>
    </location>
</feature>
<dbReference type="GO" id="GO:0008017">
    <property type="term" value="F:microtubule binding"/>
    <property type="evidence" value="ECO:0007669"/>
    <property type="project" value="InterPro"/>
</dbReference>
<feature type="compositionally biased region" description="Basic and acidic residues" evidence="8">
    <location>
        <begin position="1572"/>
        <end position="1592"/>
    </location>
</feature>
<feature type="region of interest" description="Disordered" evidence="8">
    <location>
        <begin position="1336"/>
        <end position="1604"/>
    </location>
</feature>
<feature type="compositionally biased region" description="Basic and acidic residues" evidence="8">
    <location>
        <begin position="1510"/>
        <end position="1521"/>
    </location>
</feature>
<dbReference type="InParanoid" id="A0A671ENH9"/>
<keyword evidence="3" id="KW-0597">Phosphoprotein</keyword>
<dbReference type="PROSITE" id="PS51491">
    <property type="entry name" value="TAU_MAP_2"/>
    <property type="match status" value="4"/>
</dbReference>
<protein>
    <recommendedName>
        <fullName evidence="7">Microtubule-associated protein</fullName>
    </recommendedName>
</protein>
<dbReference type="GO" id="GO:0005829">
    <property type="term" value="C:cytosol"/>
    <property type="evidence" value="ECO:0007669"/>
    <property type="project" value="Ensembl"/>
</dbReference>
<proteinExistence type="predicted"/>
<evidence type="ECO:0000256" key="1">
    <source>
        <dbReference type="ARBA" id="ARBA00004245"/>
    </source>
</evidence>
<feature type="compositionally biased region" description="Polar residues" evidence="8">
    <location>
        <begin position="599"/>
        <end position="620"/>
    </location>
</feature>
<dbReference type="FunCoup" id="A0A671ENH9">
    <property type="interactions" value="1237"/>
</dbReference>
<keyword evidence="10" id="KW-1185">Reference proteome</keyword>
<dbReference type="GeneTree" id="ENSGT00940000164123"/>
<feature type="compositionally biased region" description="Basic residues" evidence="8">
    <location>
        <begin position="708"/>
        <end position="721"/>
    </location>
</feature>
<feature type="compositionally biased region" description="Polar residues" evidence="8">
    <location>
        <begin position="554"/>
        <end position="569"/>
    </location>
</feature>
<dbReference type="OMA" id="TCKIMEL"/>
<accession>A0A671ENH9</accession>
<reference evidence="9" key="4">
    <citation type="submission" date="2025-08" db="UniProtKB">
        <authorList>
            <consortium name="Ensembl"/>
        </authorList>
    </citation>
    <scope>IDENTIFICATION</scope>
</reference>
<evidence type="ECO:0000256" key="3">
    <source>
        <dbReference type="ARBA" id="ARBA00022553"/>
    </source>
</evidence>
<evidence type="ECO:0000313" key="9">
    <source>
        <dbReference type="Ensembl" id="ENSRFEP00010014954.1"/>
    </source>
</evidence>